<protein>
    <submittedName>
        <fullName evidence="2">Uncharacterized protein</fullName>
    </submittedName>
</protein>
<evidence type="ECO:0000313" key="1">
    <source>
        <dbReference type="EMBL" id="GBN73251.1"/>
    </source>
</evidence>
<gene>
    <name evidence="1" type="ORF">AVEN_275391_1</name>
    <name evidence="2" type="ORF">AVEN_87486_1</name>
</gene>
<sequence length="90" mass="9863">MDSSRSAHRAVIQFLLTEGEHTSQIYCMMKEVYGEQCPYGALYSGGGSTAVPSGFPEAYYHGFRGCISSITIDTESLNLSRGYSDYCQPS</sequence>
<keyword evidence="3" id="KW-1185">Reference proteome</keyword>
<dbReference type="OrthoDB" id="616263at2759"/>
<dbReference type="EMBL" id="BGPR01143957">
    <property type="protein sequence ID" value="GBN73251.1"/>
    <property type="molecule type" value="Genomic_DNA"/>
</dbReference>
<organism evidence="2 3">
    <name type="scientific">Araneus ventricosus</name>
    <name type="common">Orbweaver spider</name>
    <name type="synonym">Epeira ventricosa</name>
    <dbReference type="NCBI Taxonomy" id="182803"/>
    <lineage>
        <taxon>Eukaryota</taxon>
        <taxon>Metazoa</taxon>
        <taxon>Ecdysozoa</taxon>
        <taxon>Arthropoda</taxon>
        <taxon>Chelicerata</taxon>
        <taxon>Arachnida</taxon>
        <taxon>Araneae</taxon>
        <taxon>Araneomorphae</taxon>
        <taxon>Entelegynae</taxon>
        <taxon>Araneoidea</taxon>
        <taxon>Araneidae</taxon>
        <taxon>Araneus</taxon>
    </lineage>
</organism>
<dbReference type="AlphaFoldDB" id="A0A4Y2RBX8"/>
<proteinExistence type="predicted"/>
<dbReference type="EMBL" id="BGPR01143969">
    <property type="protein sequence ID" value="GBN73274.1"/>
    <property type="molecule type" value="Genomic_DNA"/>
</dbReference>
<reference evidence="2 3" key="1">
    <citation type="journal article" date="2019" name="Sci. Rep.">
        <title>Orb-weaving spider Araneus ventricosus genome elucidates the spidroin gene catalogue.</title>
        <authorList>
            <person name="Kono N."/>
            <person name="Nakamura H."/>
            <person name="Ohtoshi R."/>
            <person name="Moran D.A.P."/>
            <person name="Shinohara A."/>
            <person name="Yoshida Y."/>
            <person name="Fujiwara M."/>
            <person name="Mori M."/>
            <person name="Tomita M."/>
            <person name="Arakawa K."/>
        </authorList>
    </citation>
    <scope>NUCLEOTIDE SEQUENCE [LARGE SCALE GENOMIC DNA]</scope>
</reference>
<comment type="caution">
    <text evidence="2">The sequence shown here is derived from an EMBL/GenBank/DDBJ whole genome shotgun (WGS) entry which is preliminary data.</text>
</comment>
<name>A0A4Y2RBX8_ARAVE</name>
<dbReference type="Gene3D" id="2.60.120.200">
    <property type="match status" value="1"/>
</dbReference>
<evidence type="ECO:0000313" key="3">
    <source>
        <dbReference type="Proteomes" id="UP000499080"/>
    </source>
</evidence>
<dbReference type="Proteomes" id="UP000499080">
    <property type="component" value="Unassembled WGS sequence"/>
</dbReference>
<accession>A0A4Y2RBX8</accession>
<evidence type="ECO:0000313" key="2">
    <source>
        <dbReference type="EMBL" id="GBN73274.1"/>
    </source>
</evidence>